<dbReference type="EMBL" id="KX397369">
    <property type="protein sequence ID" value="ANZ49552.1"/>
    <property type="molecule type" value="Genomic_DNA"/>
</dbReference>
<organism evidence="1 2">
    <name type="scientific">Erwinia phage vB_EamM_Kwan</name>
    <dbReference type="NCBI Taxonomy" id="1883374"/>
    <lineage>
        <taxon>Viruses</taxon>
        <taxon>Duplodnaviria</taxon>
        <taxon>Heunggongvirae</taxon>
        <taxon>Uroviricota</taxon>
        <taxon>Caudoviricetes</taxon>
        <taxon>Chimalliviridae</taxon>
        <taxon>Wellingtonvirus</taxon>
        <taxon>Wellingtonvirus wellington</taxon>
    </lineage>
</organism>
<name>A0A1B2IE80_9CAUD</name>
<protein>
    <submittedName>
        <fullName evidence="1">Uncharacterized protein</fullName>
    </submittedName>
</protein>
<gene>
    <name evidence="1" type="ORF">KWAN_200</name>
</gene>
<dbReference type="OrthoDB" id="22763at10239"/>
<dbReference type="Proteomes" id="UP000202923">
    <property type="component" value="Genome"/>
</dbReference>
<dbReference type="RefSeq" id="YP_009278805.1">
    <property type="nucleotide sequence ID" value="NC_031010.1"/>
</dbReference>
<proteinExistence type="predicted"/>
<reference evidence="1 2" key="1">
    <citation type="submission" date="2016-06" db="EMBL/GenBank/DDBJ databases">
        <authorList>
            <person name="Kjaerup R.B."/>
            <person name="Dalgaard T.S."/>
            <person name="Juul-Madsen H.R."/>
        </authorList>
    </citation>
    <scope>NUCLEOTIDE SEQUENCE [LARGE SCALE GENOMIC DNA]</scope>
</reference>
<accession>A0A1B2IE80</accession>
<evidence type="ECO:0000313" key="2">
    <source>
        <dbReference type="Proteomes" id="UP000202923"/>
    </source>
</evidence>
<dbReference type="GeneID" id="29062044"/>
<dbReference type="KEGG" id="vg:29062044"/>
<sequence length="126" mass="13913">MGLQAMRKAVLLAFLLVATTTAVSAPSVLPAVFKPTEDSMPVDPDEVVVELASKSEWTVYRLATVTNRCTGLVLANTRTHYFQRLRDISCDDGVTSAHIIPLRQNGVYAVDFYNESELIGRLTVKR</sequence>
<evidence type="ECO:0000313" key="1">
    <source>
        <dbReference type="EMBL" id="ANZ49552.1"/>
    </source>
</evidence>